<organism evidence="2 3">
    <name type="scientific">Aeropyrum pernix</name>
    <dbReference type="NCBI Taxonomy" id="56636"/>
    <lineage>
        <taxon>Archaea</taxon>
        <taxon>Thermoproteota</taxon>
        <taxon>Thermoprotei</taxon>
        <taxon>Desulfurococcales</taxon>
        <taxon>Desulfurococcaceae</taxon>
        <taxon>Aeropyrum</taxon>
    </lineage>
</organism>
<dbReference type="InterPro" id="IPR013216">
    <property type="entry name" value="Methyltransf_11"/>
</dbReference>
<evidence type="ECO:0000259" key="1">
    <source>
        <dbReference type="Pfam" id="PF08241"/>
    </source>
</evidence>
<feature type="domain" description="Methyltransferase type 11" evidence="1">
    <location>
        <begin position="5"/>
        <end position="81"/>
    </location>
</feature>
<evidence type="ECO:0000313" key="3">
    <source>
        <dbReference type="Proteomes" id="UP000291213"/>
    </source>
</evidence>
<proteinExistence type="predicted"/>
<dbReference type="EMBL" id="BDMD01000107">
    <property type="protein sequence ID" value="GBF09810.1"/>
    <property type="molecule type" value="Genomic_DNA"/>
</dbReference>
<name>A0A401HBQ1_AERPX</name>
<dbReference type="Gene3D" id="3.40.50.150">
    <property type="entry name" value="Vaccinia Virus protein VP39"/>
    <property type="match status" value="1"/>
</dbReference>
<dbReference type="InterPro" id="IPR029063">
    <property type="entry name" value="SAM-dependent_MTases_sf"/>
</dbReference>
<sequence length="84" mass="9129">MFSLLDSGCGIGELIAQALDIGATAVGIDISYPTLLRSHEKVRGLLVCVDAHQLPFRDSAFDVITAFDMVEHLRKPRDVFKGGL</sequence>
<dbReference type="OrthoDB" id="8915at2157"/>
<dbReference type="Pfam" id="PF08241">
    <property type="entry name" value="Methyltransf_11"/>
    <property type="match status" value="1"/>
</dbReference>
<comment type="caution">
    <text evidence="2">The sequence shown here is derived from an EMBL/GenBank/DDBJ whole genome shotgun (WGS) entry which is preliminary data.</text>
</comment>
<gene>
    <name evidence="2" type="ORF">apy_15350</name>
</gene>
<dbReference type="Proteomes" id="UP000291213">
    <property type="component" value="Unassembled WGS sequence"/>
</dbReference>
<reference evidence="2 3" key="1">
    <citation type="submission" date="2017-02" db="EMBL/GenBank/DDBJ databases">
        <title>isolation and characterization of a novel temperate virus Aeropyrum globular virus 1 infecting hyperthermophilic archaeon Aeropyrum.</title>
        <authorList>
            <person name="Yumiya M."/>
            <person name="Yoshida T."/>
            <person name="Sako Y."/>
        </authorList>
    </citation>
    <scope>NUCLEOTIDE SEQUENCE [LARGE SCALE GENOMIC DNA]</scope>
    <source>
        <strain evidence="2 3">YK1-12-2013</strain>
    </source>
</reference>
<accession>A0A401HBQ1</accession>
<dbReference type="AlphaFoldDB" id="A0A401HBQ1"/>
<dbReference type="SUPFAM" id="SSF53335">
    <property type="entry name" value="S-adenosyl-L-methionine-dependent methyltransferases"/>
    <property type="match status" value="1"/>
</dbReference>
<evidence type="ECO:0000313" key="2">
    <source>
        <dbReference type="EMBL" id="GBF09810.1"/>
    </source>
</evidence>
<protein>
    <recommendedName>
        <fullName evidence="1">Methyltransferase type 11 domain-containing protein</fullName>
    </recommendedName>
</protein>
<dbReference type="GO" id="GO:0008757">
    <property type="term" value="F:S-adenosylmethionine-dependent methyltransferase activity"/>
    <property type="evidence" value="ECO:0007669"/>
    <property type="project" value="InterPro"/>
</dbReference>